<evidence type="ECO:0008006" key="6">
    <source>
        <dbReference type="Google" id="ProtNLM"/>
    </source>
</evidence>
<feature type="region of interest" description="Disordered" evidence="3">
    <location>
        <begin position="457"/>
        <end position="489"/>
    </location>
</feature>
<evidence type="ECO:0000256" key="3">
    <source>
        <dbReference type="SAM" id="MobiDB-lite"/>
    </source>
</evidence>
<proteinExistence type="predicted"/>
<feature type="region of interest" description="Disordered" evidence="3">
    <location>
        <begin position="199"/>
        <end position="221"/>
    </location>
</feature>
<feature type="compositionally biased region" description="Pro residues" evidence="3">
    <location>
        <begin position="460"/>
        <end position="471"/>
    </location>
</feature>
<dbReference type="PANTHER" id="PTHR23158">
    <property type="entry name" value="MELANOMA INHIBITORY ACTIVITY-RELATED"/>
    <property type="match status" value="1"/>
</dbReference>
<evidence type="ECO:0000313" key="4">
    <source>
        <dbReference type="Proteomes" id="UP001652581"/>
    </source>
</evidence>
<feature type="coiled-coil region" evidence="2">
    <location>
        <begin position="315"/>
        <end position="342"/>
    </location>
</feature>
<keyword evidence="1 2" id="KW-0175">Coiled coil</keyword>
<name>A0ABM5BDJ2_VICPA</name>
<protein>
    <recommendedName>
        <fullName evidence="6">Melanoma inhibitory activity protein 3</fullName>
    </recommendedName>
</protein>
<dbReference type="GeneID" id="140685978"/>
<gene>
    <name evidence="5" type="primary">LOC140685978</name>
</gene>
<dbReference type="Proteomes" id="UP001652581">
    <property type="component" value="Chromosome 15"/>
</dbReference>
<dbReference type="InterPro" id="IPR051500">
    <property type="entry name" value="cTAGE_MIA/OTOR"/>
</dbReference>
<accession>A0ABM5BDJ2</accession>
<evidence type="ECO:0000313" key="5">
    <source>
        <dbReference type="RefSeq" id="XP_072794473.1"/>
    </source>
</evidence>
<sequence length="3260" mass="333601">MGMLFCRYVLGCTGYENTTILEIYELLWKLTLLAASWGVSSFLLFVWRTVCAVKPPKPQVPLRQMAEKIKNVEEKSRELAENISAWKQKATDSKKRLEETVRQKKMLSGEALTFKENLKSVEKDNEYLNNIIQITLAKLQAARAQDAKSPHSILGKGTSPENLKDAVSMNTSGTSEPGVLKTRSEDSMQTVVMTEDCNPEGRKKKMQGHHAASGSVKAAEEARFQRRKKKVRWFDETCGQRNMGTEGKVDVKGCELVGKQQLLAAEERAKLAEKETKQHKRRLEECHGQMREAEITLGLQVILAEKEAQDNWIRARELERENAEWRREVAHMKQRLDAICRERQAEEYMRQQAEEAQVYGNERVPYPISAAPCRFYPSEYPPAPFLGYRPPPPSPPWCSPGPYQTPLSPLFGPGAAPVQPGSSRQPEAALEAQVTLGVGGPHPFTGPTCMACLISSPSSPSGPPAPGPPLCPGLATEPATDSQTFGLAPGPVTAHDTLSCVDGAGPADTFGHVTVPQSGEPDEADFFSDKEGLATEPATDSQTFGLAPGPVTAHDTLSCVDGAGPADTFGHVTVPQSGEPDEADFFSDKEGLATEPATDSQTFGLAPGPVTAHDTLSCVDGAGPADTFGHVTVPQSGEPDEADFFSDKEGLATEPATDSQTFGLAPGPVTAHDTLSCVDGAGPADTFGHVTVPQSGEPDEADFFSDKEGLATEPATDSQTFGLAPGPVTAHDTLSCVDGAGPADTFGHVTVPQSGEPDEADFFSDKEGLATEPATDSQTFGLAPGPVTAHDTLSCVDGAGPADTFGHVTVPQSGEPDEADFFSDKEGLATEPATDSQTFGLAPGPVTAHDTLSCVDGAGPADTFGHVTVPQSGEPDEADFFSDKEGLATEPATDSQTFGLAPGPVTAHDTLSCVDGAGPADTFGHVTVPQSGEPDEADFFSDKEGLATEPATDSQTFGLAPGPVTAHDTLSCVDGAGPADTFGHVTVPQSGEPDEADFFSDKEGLATEPATDSQTFGLAPGPVTAHDTLSCVDGAGPADTFGHVTVPQSGEPDEADFFSDKEGLATEPATDSQTFGLAPGPVTAHDTLSCVDGAGPADTFGHVTVPQSGEPDEADFFSDKEGLATEPATDSQTFGLAPGPVTAHDTLSCVDGAGPADTFGHVTVPQSGEPDEADFFSDKEGLATEPATDSQTFGLAPGPVTAHDTLSCVDGAGPADTFGHVTVPQSGEPDEADFFSDKEGLATEPATDSQTFGLAPGPVTAHDTLSCVDGAGPADTFGHVTVPQSGEPDEADFFSDKEGLATEPATDSQTFGLAPGPVTAHDTLSCVDGAGPADTFGHVTVPQSGEPDEADFFSDKEGLATEPATDSQTFGLAPGPVTAHDTLSCVDGAGPADTFGHVTVPQSGEPDEADFFSDKEGLATEPATDSQTFGLAPGPVTAHDTLSCVDGAGPADTFGHVTVPQSGEPDEADFFSDKEGLATEPATDSQTFGLAPGPVTAHDTLSCVDGAGPADTFGHVTVPQSGEPDEADFFSDKEGLATEPATDSQTFGLAPGPVTAHDTLSCVDGAGPADTFGHVTVPQSGEPDEADFFSDKEGLATEPATDSQTFGLAPGPVTAHDTLSCVDGAGPADTFGHVTVPQSGEPDEADFFSDKEGLATEPATDSQTFGLAPGPVTAHDTLSCVDGAGPADTFGHVTVPQSGEPDEADFFSDKEGLATEPATDSQTFGLAPGPVTAHDTLSCVDGAGPADTFGHVTVPQSGEPDEADFFSDKEGLATEPATDSQTFGLAPGPVTAHDTLSCVDGAGPADTFGHVTVPQSGEPDEADFFSDKEGLATEPATDSQTFGLAPGPVTAHDTLSCVDGAGPADTFGHVTVPQSGEPNEADFFSDKEGLATEPATDSQTFGLAPGPVTAHDTLSCVDGAGPADTFGHVTVPQSGEPDEADFFSDKEGLATEPATDSQTFGLAPGPVTAHDTLSCVDGAGPADTFGHVTVPQSGEPDEADFFSDKEGLATEPATDSQTFGLAPGPVTAHDTLSCVDGAGPADTFGHVTVPQSGEPDEADFFSDKEGLATEPATDSQTFGLAPGPVTAHDTLSCVDGAGPADTFGHVTVPQSGEPDEADFFSDKEGLATEPATDSQTFGLAPGPVTAHDTLSCVDGAGPADTFGHVTVPQSGEPDEADFFCDKEGLATEPATDSQTFGLAPGPVTAHDTLSCVDGAGPADTFGHVTVPQSGEPDEADFFSDKEGLATEPATDSQTFGLAPGPVTAHDTLSCVDGAGPADTFGHVTVPQSGEPDEADFFSDKEGLATEPATDSQTFGLAPGPVTAHDTLSCVDGAGPADTFGHVTVPQSGEPDEADFFSDKEGLATEPATDSQTFGLAPGPVTAHDTLSCVDGAGPADTFGHVTVPQSGEPDEADFFSDKEGLATEPATDSQTFGLAPGPVTAHDTLSCVDGAGPADTFGHVTVPQSGEPDEADFFSDKEGLATEPATDSQTFGLAPGPVTAHDTLSCVDGAGPADTFGHVTVPQSGEPDEADFFSDKEGLATEPATDSQTFGLAPGPVTAHDTLSCVDGAGPADTFGHVTVPQSGEPDEADFFSDKEGLATEPATDSQTFGLAPGPVTAHDTLSCVDGAGPADTFGHVTVPQSGEPDEADFFSDKEGLATEPATDSQTFGLAPGPVTAHDTLSCVDGAGPADTFGHVTVPQSGEPDEADFFSDKEGLATEPATDSQTFGLAPGPVTAHDTLSCVDGAGPADTFGHVTVPQSGEPDEADFFSDKEGLATEPATDSQTFGLAPGPVTAHDTLSCVDGAGPADTFGHVTVPQSGEPDEADFFSDKEGLATEPATDSQTFGLAPGPVTAHDTLSCVDGAGPADTFGHVTVPQSGEPDEADFFSDKEGLATEPATDSQTFGLAPGPVTAHDTLSCVDGAGPADTFGHVTVPQSGEPDEADFFSDKEGLATEPATDSQTFGLAPGPVTAHDTLSCVDGAGPADTFGHVTVPQSGEPDEADFFSDKEGLATEPATDSQTFGLAPGPVTAHDTLSCVDGAGPADTFGHVTVPQSGEPDEADFFSDKEGLATEPATDSQTFGLAPGPVTAHDTLSCVDGAGPADTFGHVTVPQSGETDEADFFSDKEGLATEPATDSQTFGLAPGPVTAHDTLSCVDGAGPADTFGHVTVPQSGEPDEADFFSDKEGLATEPATDSQTFGLAPGPVTAHDTLSCVDGAGPADTFGHVTVPQSGEPDEADFFSDKEVTVSLCHCSSPSFGR</sequence>
<keyword evidence="4" id="KW-1185">Reference proteome</keyword>
<dbReference type="RefSeq" id="XP_072794473.1">
    <property type="nucleotide sequence ID" value="XM_072938372.1"/>
</dbReference>
<evidence type="ECO:0000256" key="2">
    <source>
        <dbReference type="SAM" id="Coils"/>
    </source>
</evidence>
<dbReference type="PANTHER" id="PTHR23158:SF54">
    <property type="entry name" value="TRANSPORT AND GOLGI ORGANIZATION PROTEIN 1 HOMOLOG"/>
    <property type="match status" value="1"/>
</dbReference>
<feature type="coiled-coil region" evidence="2">
    <location>
        <begin position="62"/>
        <end position="107"/>
    </location>
</feature>
<organism evidence="4 5">
    <name type="scientific">Vicugna pacos</name>
    <name type="common">Alpaca</name>
    <name type="synonym">Lama pacos</name>
    <dbReference type="NCBI Taxonomy" id="30538"/>
    <lineage>
        <taxon>Eukaryota</taxon>
        <taxon>Metazoa</taxon>
        <taxon>Chordata</taxon>
        <taxon>Craniata</taxon>
        <taxon>Vertebrata</taxon>
        <taxon>Euteleostomi</taxon>
        <taxon>Mammalia</taxon>
        <taxon>Eutheria</taxon>
        <taxon>Laurasiatheria</taxon>
        <taxon>Artiodactyla</taxon>
        <taxon>Tylopoda</taxon>
        <taxon>Camelidae</taxon>
        <taxon>Vicugna</taxon>
    </lineage>
</organism>
<reference evidence="5" key="1">
    <citation type="submission" date="2025-08" db="UniProtKB">
        <authorList>
            <consortium name="RefSeq"/>
        </authorList>
    </citation>
    <scope>IDENTIFICATION</scope>
</reference>
<evidence type="ECO:0000256" key="1">
    <source>
        <dbReference type="ARBA" id="ARBA00023054"/>
    </source>
</evidence>